<sequence length="100" mass="11527">SSSRSFRKTKKSTGEGMAEAIHLMESAVNNIANEKEENRNSSLEKNVVVALEEIPELDDFMFMQGLELLEDEKKAKIFIALSGDRRRHWLLSKLNFSDYY</sequence>
<protein>
    <submittedName>
        <fullName evidence="2">Uncharacterized protein</fullName>
    </submittedName>
</protein>
<feature type="non-terminal residue" evidence="2">
    <location>
        <position position="1"/>
    </location>
</feature>
<proteinExistence type="predicted"/>
<evidence type="ECO:0000313" key="2">
    <source>
        <dbReference type="EMBL" id="KAI3955690.1"/>
    </source>
</evidence>
<evidence type="ECO:0000313" key="3">
    <source>
        <dbReference type="Proteomes" id="UP001202328"/>
    </source>
</evidence>
<accession>A0AAD4TGP7</accession>
<reference evidence="2" key="1">
    <citation type="submission" date="2022-04" db="EMBL/GenBank/DDBJ databases">
        <title>A functionally conserved STORR gene fusion in Papaver species that diverged 16.8 million years ago.</title>
        <authorList>
            <person name="Catania T."/>
        </authorList>
    </citation>
    <scope>NUCLEOTIDE SEQUENCE</scope>
    <source>
        <strain evidence="2">S-188037</strain>
    </source>
</reference>
<keyword evidence="3" id="KW-1185">Reference proteome</keyword>
<dbReference type="Proteomes" id="UP001202328">
    <property type="component" value="Unassembled WGS sequence"/>
</dbReference>
<gene>
    <name evidence="2" type="ORF">MKW98_006050</name>
</gene>
<name>A0AAD4TGP7_9MAGN</name>
<evidence type="ECO:0000256" key="1">
    <source>
        <dbReference type="SAM" id="Coils"/>
    </source>
</evidence>
<keyword evidence="1" id="KW-0175">Coiled coil</keyword>
<feature type="coiled-coil region" evidence="1">
    <location>
        <begin position="17"/>
        <end position="53"/>
    </location>
</feature>
<dbReference type="EMBL" id="JAJJMB010001716">
    <property type="protein sequence ID" value="KAI3955690.1"/>
    <property type="molecule type" value="Genomic_DNA"/>
</dbReference>
<dbReference type="AlphaFoldDB" id="A0AAD4TGP7"/>
<comment type="caution">
    <text evidence="2">The sequence shown here is derived from an EMBL/GenBank/DDBJ whole genome shotgun (WGS) entry which is preliminary data.</text>
</comment>
<organism evidence="2 3">
    <name type="scientific">Papaver atlanticum</name>
    <dbReference type="NCBI Taxonomy" id="357466"/>
    <lineage>
        <taxon>Eukaryota</taxon>
        <taxon>Viridiplantae</taxon>
        <taxon>Streptophyta</taxon>
        <taxon>Embryophyta</taxon>
        <taxon>Tracheophyta</taxon>
        <taxon>Spermatophyta</taxon>
        <taxon>Magnoliopsida</taxon>
        <taxon>Ranunculales</taxon>
        <taxon>Papaveraceae</taxon>
        <taxon>Papaveroideae</taxon>
        <taxon>Papaver</taxon>
    </lineage>
</organism>